<dbReference type="SUPFAM" id="SSF47203">
    <property type="entry name" value="Acyl-CoA dehydrogenase C-terminal domain-like"/>
    <property type="match status" value="1"/>
</dbReference>
<reference evidence="4 5" key="1">
    <citation type="journal article" date="2012" name="Eukaryot. Cell">
        <title>Genome sequence of the fungus Glarea lozoyensis: the first genome sequence of a species from the Helotiaceae family.</title>
        <authorList>
            <person name="Youssar L."/>
            <person name="Gruening B.A."/>
            <person name="Erxleben A."/>
            <person name="Guenther S."/>
            <person name="Huettel W."/>
        </authorList>
    </citation>
    <scope>NUCLEOTIDE SEQUENCE [LARGE SCALE GENOMIC DNA]</scope>
    <source>
        <strain evidence="5">ATCC 74030 / MF5533</strain>
    </source>
</reference>
<evidence type="ECO:0000259" key="3">
    <source>
        <dbReference type="Pfam" id="PF00441"/>
    </source>
</evidence>
<keyword evidence="5" id="KW-1185">Reference proteome</keyword>
<dbReference type="AlphaFoldDB" id="H0EVC8"/>
<evidence type="ECO:0000256" key="1">
    <source>
        <dbReference type="ARBA" id="ARBA00022630"/>
    </source>
</evidence>
<sequence>MGRVIEPAMAFLEQLTWLIEENRRGGGVRIGGMTAMLKVVSTRCLEFCVREAQQVMGGVGYSRGGRGGRVEAISRDVRVMAVGGGSEEIMDQLAIREETKDLKKYNAARSKL</sequence>
<dbReference type="HOGENOM" id="CLU_2222647_0_0_1"/>
<dbReference type="PANTHER" id="PTHR48083">
    <property type="entry name" value="MEDIUM-CHAIN SPECIFIC ACYL-COA DEHYDROGENASE, MITOCHONDRIAL-RELATED"/>
    <property type="match status" value="1"/>
</dbReference>
<evidence type="ECO:0000313" key="4">
    <source>
        <dbReference type="EMBL" id="EHK97516.1"/>
    </source>
</evidence>
<name>H0EVC8_GLAL7</name>
<organism evidence="4 5">
    <name type="scientific">Glarea lozoyensis (strain ATCC 74030 / MF5533)</name>
    <dbReference type="NCBI Taxonomy" id="1104152"/>
    <lineage>
        <taxon>Eukaryota</taxon>
        <taxon>Fungi</taxon>
        <taxon>Dikarya</taxon>
        <taxon>Ascomycota</taxon>
        <taxon>Pezizomycotina</taxon>
        <taxon>Leotiomycetes</taxon>
        <taxon>Helotiales</taxon>
        <taxon>Helotiaceae</taxon>
        <taxon>Glarea</taxon>
    </lineage>
</organism>
<dbReference type="InParanoid" id="H0EVC8"/>
<dbReference type="Proteomes" id="UP000005446">
    <property type="component" value="Unassembled WGS sequence"/>
</dbReference>
<keyword evidence="1" id="KW-0285">Flavoprotein</keyword>
<evidence type="ECO:0000313" key="5">
    <source>
        <dbReference type="Proteomes" id="UP000005446"/>
    </source>
</evidence>
<dbReference type="InterPro" id="IPR050741">
    <property type="entry name" value="Acyl-CoA_dehydrogenase"/>
</dbReference>
<dbReference type="Gene3D" id="1.20.140.10">
    <property type="entry name" value="Butyryl-CoA Dehydrogenase, subunit A, domain 3"/>
    <property type="match status" value="1"/>
</dbReference>
<protein>
    <submittedName>
        <fullName evidence="4">Putative Acyl-CoA dehydrogenase family member 9, mitochondrial</fullName>
    </submittedName>
</protein>
<dbReference type="GO" id="GO:0033539">
    <property type="term" value="P:fatty acid beta-oxidation using acyl-CoA dehydrogenase"/>
    <property type="evidence" value="ECO:0007669"/>
    <property type="project" value="TreeGrafter"/>
</dbReference>
<proteinExistence type="predicted"/>
<comment type="caution">
    <text evidence="4">The sequence shown here is derived from an EMBL/GenBank/DDBJ whole genome shotgun (WGS) entry which is preliminary data.</text>
</comment>
<dbReference type="Pfam" id="PF00441">
    <property type="entry name" value="Acyl-CoA_dh_1"/>
    <property type="match status" value="1"/>
</dbReference>
<dbReference type="GO" id="GO:0005737">
    <property type="term" value="C:cytoplasm"/>
    <property type="evidence" value="ECO:0007669"/>
    <property type="project" value="TreeGrafter"/>
</dbReference>
<keyword evidence="2" id="KW-0560">Oxidoreductase</keyword>
<feature type="domain" description="Acyl-CoA dehydrogenase/oxidase C-terminal" evidence="3">
    <location>
        <begin position="13"/>
        <end position="92"/>
    </location>
</feature>
<dbReference type="EMBL" id="AGUE01000190">
    <property type="protein sequence ID" value="EHK97516.1"/>
    <property type="molecule type" value="Genomic_DNA"/>
</dbReference>
<dbReference type="InterPro" id="IPR009075">
    <property type="entry name" value="AcylCo_DH/oxidase_C"/>
</dbReference>
<evidence type="ECO:0000256" key="2">
    <source>
        <dbReference type="ARBA" id="ARBA00023002"/>
    </source>
</evidence>
<dbReference type="PANTHER" id="PTHR48083:SF17">
    <property type="entry name" value="ACYL-COA DEHYDROGENASE (AFU_ORTHOLOGUE AFUA_2G16630)-RELATED"/>
    <property type="match status" value="1"/>
</dbReference>
<accession>H0EVC8</accession>
<dbReference type="OrthoDB" id="10254877at2759"/>
<gene>
    <name evidence="4" type="ORF">M7I_6725</name>
</gene>
<dbReference type="GO" id="GO:0003995">
    <property type="term" value="F:acyl-CoA dehydrogenase activity"/>
    <property type="evidence" value="ECO:0007669"/>
    <property type="project" value="TreeGrafter"/>
</dbReference>
<dbReference type="InterPro" id="IPR036250">
    <property type="entry name" value="AcylCo_DH-like_C"/>
</dbReference>